<evidence type="ECO:0000256" key="2">
    <source>
        <dbReference type="ARBA" id="ARBA00022679"/>
    </source>
</evidence>
<comment type="similarity">
    <text evidence="6">Belongs to the class I-like SAM-binding methyltransferase superfamily. RsmB/NOP family.</text>
</comment>
<dbReference type="SUPFAM" id="SSF53335">
    <property type="entry name" value="S-adenosyl-L-methionine-dependent methyltransferases"/>
    <property type="match status" value="1"/>
</dbReference>
<accession>A0A1J6HTB2</accession>
<dbReference type="InterPro" id="IPR049561">
    <property type="entry name" value="NSUN5_7_fdxn-like"/>
</dbReference>
<dbReference type="GO" id="GO:0070475">
    <property type="term" value="P:rRNA base methylation"/>
    <property type="evidence" value="ECO:0007669"/>
    <property type="project" value="TreeGrafter"/>
</dbReference>
<comment type="catalytic activity">
    <reaction evidence="5">
        <text>a cytidine in 25S rRNA + S-adenosyl-L-methionine = a 5-methylcytidine in 25S rRNA + S-adenosyl-L-homocysteine + H(+)</text>
        <dbReference type="Rhea" id="RHEA:47780"/>
        <dbReference type="Rhea" id="RHEA-COMP:11911"/>
        <dbReference type="Rhea" id="RHEA-COMP:11912"/>
        <dbReference type="ChEBI" id="CHEBI:15378"/>
        <dbReference type="ChEBI" id="CHEBI:57856"/>
        <dbReference type="ChEBI" id="CHEBI:59789"/>
        <dbReference type="ChEBI" id="CHEBI:74483"/>
        <dbReference type="ChEBI" id="CHEBI:82748"/>
    </reaction>
</comment>
<dbReference type="FunFam" id="3.40.50.150:FF:000164">
    <property type="entry name" value="Methyltransferase NSUN5, putative"/>
    <property type="match status" value="1"/>
</dbReference>
<evidence type="ECO:0000259" key="8">
    <source>
        <dbReference type="PROSITE" id="PS51686"/>
    </source>
</evidence>
<feature type="region of interest" description="Disordered" evidence="7">
    <location>
        <begin position="1"/>
        <end position="21"/>
    </location>
</feature>
<dbReference type="InterPro" id="IPR048889">
    <property type="entry name" value="NSUN5_RCM1_N"/>
</dbReference>
<evidence type="ECO:0000256" key="6">
    <source>
        <dbReference type="PROSITE-ProRule" id="PRU01023"/>
    </source>
</evidence>
<dbReference type="Gramene" id="OIS96157">
    <property type="protein sequence ID" value="OIS96157"/>
    <property type="gene ID" value="A4A49_01040"/>
</dbReference>
<dbReference type="PRINTS" id="PR02008">
    <property type="entry name" value="RCMTFAMILY"/>
</dbReference>
<evidence type="ECO:0000256" key="1">
    <source>
        <dbReference type="ARBA" id="ARBA00022603"/>
    </source>
</evidence>
<dbReference type="Proteomes" id="UP000187609">
    <property type="component" value="Unassembled WGS sequence"/>
</dbReference>
<keyword evidence="10" id="KW-1185">Reference proteome</keyword>
<dbReference type="Gene3D" id="3.40.50.150">
    <property type="entry name" value="Vaccinia Virus protein VP39"/>
    <property type="match status" value="1"/>
</dbReference>
<dbReference type="PANTHER" id="PTHR22807:SF4">
    <property type="entry name" value="28S RRNA (CYTOSINE-C(5))-METHYLTRANSFERASE"/>
    <property type="match status" value="1"/>
</dbReference>
<name>A0A1J6HTB2_NICAT</name>
<dbReference type="OMA" id="SFKSRIY"/>
<dbReference type="Gene3D" id="3.30.70.1170">
    <property type="entry name" value="Sun protein, domain 3"/>
    <property type="match status" value="1"/>
</dbReference>
<organism evidence="9 10">
    <name type="scientific">Nicotiana attenuata</name>
    <name type="common">Coyote tobacco</name>
    <dbReference type="NCBI Taxonomy" id="49451"/>
    <lineage>
        <taxon>Eukaryota</taxon>
        <taxon>Viridiplantae</taxon>
        <taxon>Streptophyta</taxon>
        <taxon>Embryophyta</taxon>
        <taxon>Tracheophyta</taxon>
        <taxon>Spermatophyta</taxon>
        <taxon>Magnoliopsida</taxon>
        <taxon>eudicotyledons</taxon>
        <taxon>Gunneridae</taxon>
        <taxon>Pentapetalae</taxon>
        <taxon>asterids</taxon>
        <taxon>lamiids</taxon>
        <taxon>Solanales</taxon>
        <taxon>Solanaceae</taxon>
        <taxon>Nicotianoideae</taxon>
        <taxon>Nicotianeae</taxon>
        <taxon>Nicotiana</taxon>
    </lineage>
</organism>
<evidence type="ECO:0000313" key="9">
    <source>
        <dbReference type="EMBL" id="OIS96157.1"/>
    </source>
</evidence>
<keyword evidence="4 6" id="KW-0694">RNA-binding</keyword>
<evidence type="ECO:0000256" key="4">
    <source>
        <dbReference type="ARBA" id="ARBA00022884"/>
    </source>
</evidence>
<dbReference type="InterPro" id="IPR029063">
    <property type="entry name" value="SAM-dependent_MTases_sf"/>
</dbReference>
<dbReference type="STRING" id="49451.A0A1J6HTB2"/>
<dbReference type="PROSITE" id="PS51686">
    <property type="entry name" value="SAM_MT_RSMB_NOP"/>
    <property type="match status" value="1"/>
</dbReference>
<dbReference type="Pfam" id="PF01189">
    <property type="entry name" value="Methyltr_RsmB-F"/>
    <property type="match status" value="1"/>
</dbReference>
<evidence type="ECO:0000256" key="3">
    <source>
        <dbReference type="ARBA" id="ARBA00022691"/>
    </source>
</evidence>
<feature type="binding site" evidence="6">
    <location>
        <begin position="247"/>
        <end position="253"/>
    </location>
    <ligand>
        <name>S-adenosyl-L-methionine</name>
        <dbReference type="ChEBI" id="CHEBI:59789"/>
    </ligand>
</feature>
<keyword evidence="1 6" id="KW-0489">Methyltransferase</keyword>
<keyword evidence="3 6" id="KW-0949">S-adenosyl-L-methionine</keyword>
<dbReference type="CDD" id="cd02440">
    <property type="entry name" value="AdoMet_MTases"/>
    <property type="match status" value="1"/>
</dbReference>
<dbReference type="AlphaFoldDB" id="A0A1J6HTB2"/>
<dbReference type="Pfam" id="PF21153">
    <property type="entry name" value="NSUN5_N"/>
    <property type="match status" value="1"/>
</dbReference>
<dbReference type="InterPro" id="IPR049560">
    <property type="entry name" value="MeTrfase_RsmB-F_NOP2_cat"/>
</dbReference>
<sequence>MARKKPQGNTKPAVNKPNQKRLSNAERSAYFARREAAKVLRTVLQGDARRRAVGSIKSLVYSPSVRNKKATYALVCQTLKYLPIIKDVFDIANVLSSKWKRQEELMYIILYDILFGQEALLAGDAEKILLQRKDVLQAALAKLLVRKKVKHVSDLMTSYKISDLPKPRYARVNTLKMDVESALLEFKKQYEVSQDAMVPDLLIFPPRTDLHDHPLVKSGSVFLQGKASSMVAVALGPKPGWEVIDACAAPGNKTVHLAALMKGKGKIIACELNKERVKRLKDTVKLAGATNVKVKHDDFLNMSSEDPAYSKVQAILLDPSCSGSGTVVDRLDHLLPSYTADSSDVNRLEKLAAFQKKALEHALSFPTVERIVYSTCSINQVENEDVINSVLPLASSYGFELTTVFPQWPRRGHPVFDGSQHLLRTDLIEDKEGFFIALFVRKGASTPAKHSRDVENTLRAIQRRKKRRTNSFFLFKTFGLFLQS</sequence>
<dbReference type="SMR" id="A0A1J6HTB2"/>
<feature type="compositionally biased region" description="Polar residues" evidence="7">
    <location>
        <begin position="7"/>
        <end position="21"/>
    </location>
</feature>
<feature type="domain" description="SAM-dependent MTase RsmB/NOP-type" evidence="8">
    <location>
        <begin position="158"/>
        <end position="442"/>
    </location>
</feature>
<keyword evidence="2 6" id="KW-0808">Transferase</keyword>
<dbReference type="GO" id="GO:0003729">
    <property type="term" value="F:mRNA binding"/>
    <property type="evidence" value="ECO:0007669"/>
    <property type="project" value="EnsemblPlants"/>
</dbReference>
<dbReference type="GO" id="GO:0005730">
    <property type="term" value="C:nucleolus"/>
    <property type="evidence" value="ECO:0007669"/>
    <property type="project" value="TreeGrafter"/>
</dbReference>
<evidence type="ECO:0000313" key="10">
    <source>
        <dbReference type="Proteomes" id="UP000187609"/>
    </source>
</evidence>
<feature type="active site" description="Nucleophile" evidence="6">
    <location>
        <position position="376"/>
    </location>
</feature>
<gene>
    <name evidence="9" type="ORF">A4A49_01040</name>
</gene>
<evidence type="ECO:0000256" key="5">
    <source>
        <dbReference type="ARBA" id="ARBA00053002"/>
    </source>
</evidence>
<reference evidence="9" key="1">
    <citation type="submission" date="2016-11" db="EMBL/GenBank/DDBJ databases">
        <title>The genome of Nicotiana attenuata.</title>
        <authorList>
            <person name="Xu S."/>
            <person name="Brockmoeller T."/>
            <person name="Gaquerel E."/>
            <person name="Navarro A."/>
            <person name="Kuhl H."/>
            <person name="Gase K."/>
            <person name="Ling Z."/>
            <person name="Zhou W."/>
            <person name="Kreitzer C."/>
            <person name="Stanke M."/>
            <person name="Tang H."/>
            <person name="Lyons E."/>
            <person name="Pandey P."/>
            <person name="Pandey S.P."/>
            <person name="Timmermann B."/>
            <person name="Baldwin I.T."/>
        </authorList>
    </citation>
    <scope>NUCLEOTIDE SEQUENCE [LARGE SCALE GENOMIC DNA]</scope>
    <source>
        <strain evidence="9">UT</strain>
    </source>
</reference>
<dbReference type="InterPro" id="IPR023267">
    <property type="entry name" value="RCMT"/>
</dbReference>
<comment type="caution">
    <text evidence="9">The sequence shown here is derived from an EMBL/GenBank/DDBJ whole genome shotgun (WGS) entry which is preliminary data.</text>
</comment>
<feature type="binding site" evidence="6">
    <location>
        <position position="318"/>
    </location>
    <ligand>
        <name>S-adenosyl-L-methionine</name>
        <dbReference type="ChEBI" id="CHEBI:59789"/>
    </ligand>
</feature>
<dbReference type="GO" id="GO:0008173">
    <property type="term" value="F:RNA methyltransferase activity"/>
    <property type="evidence" value="ECO:0007669"/>
    <property type="project" value="InterPro"/>
</dbReference>
<dbReference type="Pfam" id="PF21148">
    <property type="entry name" value="NSUN5_fdxn-like"/>
    <property type="match status" value="1"/>
</dbReference>
<proteinExistence type="inferred from homology"/>
<dbReference type="OrthoDB" id="435282at2759"/>
<dbReference type="PANTHER" id="PTHR22807">
    <property type="entry name" value="NOP2 YEAST -RELATED NOL1/NOP2/FMU SUN DOMAIN-CONTAINING"/>
    <property type="match status" value="1"/>
</dbReference>
<dbReference type="EMBL" id="MJEQ01037194">
    <property type="protein sequence ID" value="OIS96157.1"/>
    <property type="molecule type" value="Genomic_DNA"/>
</dbReference>
<dbReference type="KEGG" id="nau:109235526"/>
<dbReference type="InterPro" id="IPR001678">
    <property type="entry name" value="MeTrfase_RsmB-F_NOP2_dom"/>
</dbReference>
<protein>
    <recommendedName>
        <fullName evidence="8">SAM-dependent MTase RsmB/NOP-type domain-containing protein</fullName>
    </recommendedName>
</protein>
<feature type="binding site" evidence="6">
    <location>
        <position position="298"/>
    </location>
    <ligand>
        <name>S-adenosyl-L-methionine</name>
        <dbReference type="ChEBI" id="CHEBI:59789"/>
    </ligand>
</feature>
<evidence type="ECO:0000256" key="7">
    <source>
        <dbReference type="SAM" id="MobiDB-lite"/>
    </source>
</evidence>
<feature type="binding site" evidence="6">
    <location>
        <position position="271"/>
    </location>
    <ligand>
        <name>S-adenosyl-L-methionine</name>
        <dbReference type="ChEBI" id="CHEBI:59789"/>
    </ligand>
</feature>